<evidence type="ECO:0000256" key="5">
    <source>
        <dbReference type="ARBA" id="ARBA00022989"/>
    </source>
</evidence>
<feature type="transmembrane region" description="Helical" evidence="9">
    <location>
        <begin position="6"/>
        <end position="30"/>
    </location>
</feature>
<evidence type="ECO:0000313" key="13">
    <source>
        <dbReference type="Proteomes" id="UP000076796"/>
    </source>
</evidence>
<evidence type="ECO:0000256" key="7">
    <source>
        <dbReference type="PROSITE-ProRule" id="PRU00703"/>
    </source>
</evidence>
<dbReference type="GeneID" id="97557795"/>
<feature type="transmembrane region" description="Helical" evidence="9">
    <location>
        <begin position="137"/>
        <end position="159"/>
    </location>
</feature>
<gene>
    <name evidence="12" type="ORF">AWU65_13405</name>
</gene>
<proteinExistence type="predicted"/>
<name>A0A163JX59_9BACL</name>
<keyword evidence="6 8" id="KW-0472">Membrane</keyword>
<dbReference type="Gene3D" id="3.10.580.10">
    <property type="entry name" value="CBS-domain"/>
    <property type="match status" value="1"/>
</dbReference>
<dbReference type="EMBL" id="LWMH01000001">
    <property type="protein sequence ID" value="KZS46847.1"/>
    <property type="molecule type" value="Genomic_DNA"/>
</dbReference>
<feature type="transmembrane region" description="Helical" evidence="9">
    <location>
        <begin position="99"/>
        <end position="125"/>
    </location>
</feature>
<dbReference type="PROSITE" id="PS51371">
    <property type="entry name" value="CBS"/>
    <property type="match status" value="2"/>
</dbReference>
<evidence type="ECO:0000256" key="9">
    <source>
        <dbReference type="SAM" id="Phobius"/>
    </source>
</evidence>
<keyword evidence="3 8" id="KW-0812">Transmembrane</keyword>
<evidence type="ECO:0000256" key="1">
    <source>
        <dbReference type="ARBA" id="ARBA00004651"/>
    </source>
</evidence>
<protein>
    <submittedName>
        <fullName evidence="12">Transporter associated domain protein</fullName>
    </submittedName>
</protein>
<keyword evidence="13" id="KW-1185">Reference proteome</keyword>
<sequence length="355" mass="39636">MDGIIVLNLFLVAVFIGLTAFFVGAEFAILKVRMSRIDQLIAEGNKKAVKAKKVAHELDYYLSACQLGITITALVLGALGEPTVERMLHPLFERFDVPAAIATVLSYVIALSIITFLHVVIGELAPKTLAIQFAEKMTLLLASPLYWFGRIMYPFIYALNGASRLLLRIFGVKPAGHETVHSEEELKWIVDQSYESGEINQTELDYLKNIFAFDERTLQEIMIPRERIITVEQGWPLAKIIEVLGEYDYTRYPVAEAGNADRFIGFINTKEMLTGIAAGRDCAVHEFIHEMPRLSESSSIKDVLIKMQQSRVHMAIVTNESGAAAGLVTMEDILEEIVGDIRDESDRNELQGVQA</sequence>
<reference evidence="12" key="1">
    <citation type="journal article" date="2016" name="Genome Announc.">
        <title>Draft genomes of two strains of Paenibacillus glucanolyticus with capability to degrade lignocellulose.</title>
        <authorList>
            <person name="Mathews S.L."/>
            <person name="Pawlak J."/>
            <person name="Grunden A.M."/>
        </authorList>
    </citation>
    <scope>NUCLEOTIDE SEQUENCE [LARGE SCALE GENOMIC DNA]</scope>
    <source>
        <strain evidence="12">SLM1</strain>
    </source>
</reference>
<feature type="domain" description="CBS" evidence="10">
    <location>
        <begin position="287"/>
        <end position="344"/>
    </location>
</feature>
<dbReference type="SUPFAM" id="SSF54631">
    <property type="entry name" value="CBS-domain pair"/>
    <property type="match status" value="1"/>
</dbReference>
<dbReference type="Pfam" id="PF01595">
    <property type="entry name" value="CNNM"/>
    <property type="match status" value="1"/>
</dbReference>
<dbReference type="Pfam" id="PF00571">
    <property type="entry name" value="CBS"/>
    <property type="match status" value="2"/>
</dbReference>
<evidence type="ECO:0000259" key="11">
    <source>
        <dbReference type="PROSITE" id="PS51846"/>
    </source>
</evidence>
<evidence type="ECO:0000256" key="3">
    <source>
        <dbReference type="ARBA" id="ARBA00022692"/>
    </source>
</evidence>
<evidence type="ECO:0000256" key="6">
    <source>
        <dbReference type="ARBA" id="ARBA00023136"/>
    </source>
</evidence>
<feature type="transmembrane region" description="Helical" evidence="9">
    <location>
        <begin position="60"/>
        <end position="79"/>
    </location>
</feature>
<evidence type="ECO:0000256" key="2">
    <source>
        <dbReference type="ARBA" id="ARBA00022475"/>
    </source>
</evidence>
<comment type="subcellular location">
    <subcellularLocation>
        <location evidence="1">Cell membrane</location>
        <topology evidence="1">Multi-pass membrane protein</topology>
    </subcellularLocation>
</comment>
<keyword evidence="2" id="KW-1003">Cell membrane</keyword>
<keyword evidence="7" id="KW-0129">CBS domain</keyword>
<dbReference type="Proteomes" id="UP000076796">
    <property type="component" value="Unassembled WGS sequence"/>
</dbReference>
<evidence type="ECO:0000313" key="12">
    <source>
        <dbReference type="EMBL" id="KZS46847.1"/>
    </source>
</evidence>
<dbReference type="InterPro" id="IPR000644">
    <property type="entry name" value="CBS_dom"/>
</dbReference>
<dbReference type="CDD" id="cd04590">
    <property type="entry name" value="CBS_pair_CorC_HlyC_assoc"/>
    <property type="match status" value="1"/>
</dbReference>
<dbReference type="PANTHER" id="PTHR43099:SF2">
    <property type="entry name" value="UPF0053 PROTEIN YRKA"/>
    <property type="match status" value="1"/>
</dbReference>
<dbReference type="RefSeq" id="WP_063478527.1">
    <property type="nucleotide sequence ID" value="NZ_CP147845.1"/>
</dbReference>
<evidence type="ECO:0000256" key="4">
    <source>
        <dbReference type="ARBA" id="ARBA00022737"/>
    </source>
</evidence>
<keyword evidence="4" id="KW-0677">Repeat</keyword>
<feature type="domain" description="CBS" evidence="10">
    <location>
        <begin position="222"/>
        <end position="282"/>
    </location>
</feature>
<dbReference type="PROSITE" id="PS51846">
    <property type="entry name" value="CNNM"/>
    <property type="match status" value="1"/>
</dbReference>
<accession>A0A163JX59</accession>
<dbReference type="InterPro" id="IPR046342">
    <property type="entry name" value="CBS_dom_sf"/>
</dbReference>
<keyword evidence="5 8" id="KW-1133">Transmembrane helix</keyword>
<dbReference type="OrthoDB" id="9798188at2"/>
<dbReference type="PANTHER" id="PTHR43099">
    <property type="entry name" value="UPF0053 PROTEIN YRKA"/>
    <property type="match status" value="1"/>
</dbReference>
<evidence type="ECO:0000256" key="8">
    <source>
        <dbReference type="PROSITE-ProRule" id="PRU01193"/>
    </source>
</evidence>
<comment type="caution">
    <text evidence="12">The sequence shown here is derived from an EMBL/GenBank/DDBJ whole genome shotgun (WGS) entry which is preliminary data.</text>
</comment>
<dbReference type="InterPro" id="IPR044751">
    <property type="entry name" value="Ion_transp-like_CBS"/>
</dbReference>
<dbReference type="GO" id="GO:0005886">
    <property type="term" value="C:plasma membrane"/>
    <property type="evidence" value="ECO:0007669"/>
    <property type="project" value="UniProtKB-SubCell"/>
</dbReference>
<dbReference type="InterPro" id="IPR002550">
    <property type="entry name" value="CNNM"/>
</dbReference>
<feature type="domain" description="CNNM transmembrane" evidence="11">
    <location>
        <begin position="1"/>
        <end position="203"/>
    </location>
</feature>
<organism evidence="12 13">
    <name type="scientific">Paenibacillus glucanolyticus</name>
    <dbReference type="NCBI Taxonomy" id="59843"/>
    <lineage>
        <taxon>Bacteria</taxon>
        <taxon>Bacillati</taxon>
        <taxon>Bacillota</taxon>
        <taxon>Bacilli</taxon>
        <taxon>Bacillales</taxon>
        <taxon>Paenibacillaceae</taxon>
        <taxon>Paenibacillus</taxon>
    </lineage>
</organism>
<evidence type="ECO:0000259" key="10">
    <source>
        <dbReference type="PROSITE" id="PS51371"/>
    </source>
</evidence>
<dbReference type="STRING" id="59843.A3958_12990"/>
<dbReference type="InterPro" id="IPR051676">
    <property type="entry name" value="UPF0053_domain"/>
</dbReference>
<dbReference type="AlphaFoldDB" id="A0A163JX59"/>